<evidence type="ECO:0000313" key="4">
    <source>
        <dbReference type="EMBL" id="OQR68475.1"/>
    </source>
</evidence>
<dbReference type="GO" id="GO:0015180">
    <property type="term" value="F:L-alanine transmembrane transporter activity"/>
    <property type="evidence" value="ECO:0007669"/>
    <property type="project" value="TreeGrafter"/>
</dbReference>
<dbReference type="Pfam" id="PF16028">
    <property type="entry name" value="SLC3A2_N"/>
    <property type="match status" value="1"/>
</dbReference>
<dbReference type="Proteomes" id="UP000192247">
    <property type="component" value="Unassembled WGS sequence"/>
</dbReference>
<feature type="transmembrane region" description="Helical" evidence="2">
    <location>
        <begin position="71"/>
        <end position="92"/>
    </location>
</feature>
<dbReference type="PANTHER" id="PTHR46673:SF1">
    <property type="entry name" value="4F2 CELL-SURFACE ANTIGEN HEAVY CHAIN"/>
    <property type="match status" value="1"/>
</dbReference>
<name>A0A1V9X4G8_9ACAR</name>
<evidence type="ECO:0000256" key="1">
    <source>
        <dbReference type="SAM" id="MobiDB-lite"/>
    </source>
</evidence>
<dbReference type="GO" id="GO:0015823">
    <property type="term" value="P:phenylalanine transport"/>
    <property type="evidence" value="ECO:0007669"/>
    <property type="project" value="TreeGrafter"/>
</dbReference>
<dbReference type="STRING" id="418985.A0A1V9X4G8"/>
<feature type="domain" description="Solute carrier family 3 member 2 N-terminal" evidence="3">
    <location>
        <begin position="44"/>
        <end position="112"/>
    </location>
</feature>
<dbReference type="EMBL" id="MNPL01024579">
    <property type="protein sequence ID" value="OQR68475.1"/>
    <property type="molecule type" value="Genomic_DNA"/>
</dbReference>
<gene>
    <name evidence="4" type="ORF">BIW11_02007</name>
</gene>
<dbReference type="Gene3D" id="3.20.20.80">
    <property type="entry name" value="Glycosidases"/>
    <property type="match status" value="1"/>
</dbReference>
<dbReference type="InterPro" id="IPR013780">
    <property type="entry name" value="Glyco_hydro_b"/>
</dbReference>
<dbReference type="GO" id="GO:0016324">
    <property type="term" value="C:apical plasma membrane"/>
    <property type="evidence" value="ECO:0007669"/>
    <property type="project" value="TreeGrafter"/>
</dbReference>
<organism evidence="4 5">
    <name type="scientific">Tropilaelaps mercedesae</name>
    <dbReference type="NCBI Taxonomy" id="418985"/>
    <lineage>
        <taxon>Eukaryota</taxon>
        <taxon>Metazoa</taxon>
        <taxon>Ecdysozoa</taxon>
        <taxon>Arthropoda</taxon>
        <taxon>Chelicerata</taxon>
        <taxon>Arachnida</taxon>
        <taxon>Acari</taxon>
        <taxon>Parasitiformes</taxon>
        <taxon>Mesostigmata</taxon>
        <taxon>Gamasina</taxon>
        <taxon>Dermanyssoidea</taxon>
        <taxon>Laelapidae</taxon>
        <taxon>Tropilaelaps</taxon>
    </lineage>
</organism>
<comment type="caution">
    <text evidence="4">The sequence shown here is derived from an EMBL/GenBank/DDBJ whole genome shotgun (WGS) entry which is preliminary data.</text>
</comment>
<dbReference type="GO" id="GO:0015173">
    <property type="term" value="F:aromatic amino acid transmembrane transporter activity"/>
    <property type="evidence" value="ECO:0007669"/>
    <property type="project" value="TreeGrafter"/>
</dbReference>
<reference evidence="4 5" key="1">
    <citation type="journal article" date="2017" name="Gigascience">
        <title>Draft genome of the honey bee ectoparasitic mite, Tropilaelaps mercedesae, is shaped by the parasitic life history.</title>
        <authorList>
            <person name="Dong X."/>
            <person name="Armstrong S.D."/>
            <person name="Xia D."/>
            <person name="Makepeace B.L."/>
            <person name="Darby A.C."/>
            <person name="Kadowaki T."/>
        </authorList>
    </citation>
    <scope>NUCLEOTIDE SEQUENCE [LARGE SCALE GENOMIC DNA]</scope>
    <source>
        <strain evidence="4">Wuxi-XJTLU</strain>
    </source>
</reference>
<keyword evidence="2" id="KW-0812">Transmembrane</keyword>
<keyword evidence="2" id="KW-0472">Membrane</keyword>
<dbReference type="GO" id="GO:1903801">
    <property type="term" value="P:L-leucine import across plasma membrane"/>
    <property type="evidence" value="ECO:0007669"/>
    <property type="project" value="TreeGrafter"/>
</dbReference>
<evidence type="ECO:0000259" key="3">
    <source>
        <dbReference type="Pfam" id="PF16028"/>
    </source>
</evidence>
<feature type="region of interest" description="Disordered" evidence="1">
    <location>
        <begin position="1"/>
        <end position="23"/>
    </location>
</feature>
<keyword evidence="5" id="KW-1185">Reference proteome</keyword>
<evidence type="ECO:0000313" key="5">
    <source>
        <dbReference type="Proteomes" id="UP000192247"/>
    </source>
</evidence>
<dbReference type="OrthoDB" id="1740265at2759"/>
<keyword evidence="2" id="KW-1133">Transmembrane helix</keyword>
<dbReference type="PANTHER" id="PTHR46673">
    <property type="entry name" value="4F2 CELL-SURFACE ANTIGEN HEAVY CHAIN"/>
    <property type="match status" value="1"/>
</dbReference>
<dbReference type="FunCoup" id="A0A1V9X4G8">
    <property type="interactions" value="121"/>
</dbReference>
<dbReference type="SUPFAM" id="SSF51445">
    <property type="entry name" value="(Trans)glycosidases"/>
    <property type="match status" value="1"/>
</dbReference>
<evidence type="ECO:0000256" key="2">
    <source>
        <dbReference type="SAM" id="Phobius"/>
    </source>
</evidence>
<accession>A0A1V9X4G8</accession>
<dbReference type="InterPro" id="IPR031984">
    <property type="entry name" value="SLC3A2_N"/>
</dbReference>
<proteinExistence type="predicted"/>
<dbReference type="GO" id="GO:0016323">
    <property type="term" value="C:basolateral plasma membrane"/>
    <property type="evidence" value="ECO:0007669"/>
    <property type="project" value="TreeGrafter"/>
</dbReference>
<dbReference type="InterPro" id="IPR042280">
    <property type="entry name" value="SLC3A2"/>
</dbReference>
<dbReference type="GO" id="GO:0015190">
    <property type="term" value="F:L-leucine transmembrane transporter activity"/>
    <property type="evidence" value="ECO:0007669"/>
    <property type="project" value="TreeGrafter"/>
</dbReference>
<protein>
    <submittedName>
        <fullName evidence="4">4F2 cell-surface antigen heavy chain-like</fullName>
    </submittedName>
</protein>
<dbReference type="InterPro" id="IPR017853">
    <property type="entry name" value="GH"/>
</dbReference>
<dbReference type="InParanoid" id="A0A1V9X4G8"/>
<dbReference type="GO" id="GO:1904273">
    <property type="term" value="P:L-alanine import across plasma membrane"/>
    <property type="evidence" value="ECO:0007669"/>
    <property type="project" value="TreeGrafter"/>
</dbReference>
<dbReference type="Gene3D" id="2.60.40.1180">
    <property type="entry name" value="Golgi alpha-mannosidase II"/>
    <property type="match status" value="1"/>
</dbReference>
<sequence length="494" mass="56086">MGDSKEMDNIDEKSKLNTENDSAKIKFQSSKNGEAKIDLPDSGSVGYQCGLTKEDLMKYANDPFWIAMRRILFVLFWLLWIAMLVGAVAIIITTPSCAAPKEPEWYESSPMYELRVDEFYSKGDNQKPDLSGIKEKLPYFDEISVSAIVIDGLFNKDNPKDIEPSLGSFIEFKEISERVKLLIKIRVSQIDLSSEQKQMQFVDTLRFWLDKNAAGFVFDEIELLPTNLDLKKLTEQWHGVISNFSSENFPRVSILSSYKPLEENEFCRYAHMILNYKPTELTKGFTPQQLVDIFEPTVEENRTTSCRFNLVLSNGDIQPLLNRFGSEERDRLILFTLLADATPFIYFGEEYANSDSDMPPTLTRNHGHTPLPMKWNIIDAMKPKSNNFYNVFVKGAKLRKSEYAIRMGDTSLKIIGENVVAMSRIKKGNPGFAVVTNFGNSSQVDLSLLGNHIPETGHIEIVSSISEKPRGKVQLKELEIAPLETLVVQFVPIL</sequence>
<dbReference type="AlphaFoldDB" id="A0A1V9X4G8"/>